<comment type="caution">
    <text evidence="20">The sequence shown here is derived from an EMBL/GenBank/DDBJ whole genome shotgun (WGS) entry which is preliminary data.</text>
</comment>
<reference evidence="20" key="1">
    <citation type="submission" date="2022-11" db="EMBL/GenBank/DDBJ databases">
        <title>Corynebacterium sp. isolated from Penguins.</title>
        <authorList>
            <person name="Sedlar K."/>
            <person name="Svec P."/>
        </authorList>
    </citation>
    <scope>NUCLEOTIDE SEQUENCE</scope>
    <source>
        <strain evidence="19">P7003</strain>
        <strain evidence="20">P7374</strain>
    </source>
</reference>
<feature type="active site" description="Proton donor" evidence="17">
    <location>
        <position position="247"/>
    </location>
</feature>
<dbReference type="EMBL" id="JAPMKU010000002">
    <property type="protein sequence ID" value="MCX7468255.1"/>
    <property type="molecule type" value="Genomic_DNA"/>
</dbReference>
<dbReference type="SUPFAM" id="SSF56194">
    <property type="entry name" value="Uridine diphospho-N-Acetylenolpyruvylglucosamine reductase, MurB, C-terminal domain"/>
    <property type="match status" value="1"/>
</dbReference>
<dbReference type="InterPro" id="IPR011601">
    <property type="entry name" value="MurB_C"/>
</dbReference>
<keyword evidence="7 17" id="KW-0132">Cell division</keyword>
<dbReference type="AlphaFoldDB" id="A0A9Q4CA31"/>
<evidence type="ECO:0000313" key="21">
    <source>
        <dbReference type="Proteomes" id="UP001071478"/>
    </source>
</evidence>
<evidence type="ECO:0000256" key="10">
    <source>
        <dbReference type="ARBA" id="ARBA00022857"/>
    </source>
</evidence>
<dbReference type="Pfam" id="PF01565">
    <property type="entry name" value="FAD_binding_4"/>
    <property type="match status" value="1"/>
</dbReference>
<feature type="active site" evidence="17">
    <location>
        <position position="162"/>
    </location>
</feature>
<dbReference type="GO" id="GO:0071949">
    <property type="term" value="F:FAD binding"/>
    <property type="evidence" value="ECO:0007669"/>
    <property type="project" value="InterPro"/>
</dbReference>
<evidence type="ECO:0000256" key="5">
    <source>
        <dbReference type="ARBA" id="ARBA00010485"/>
    </source>
</evidence>
<dbReference type="PANTHER" id="PTHR21071">
    <property type="entry name" value="UDP-N-ACETYLENOLPYRUVOYLGLUCOSAMINE REDUCTASE"/>
    <property type="match status" value="1"/>
</dbReference>
<keyword evidence="6 17" id="KW-0963">Cytoplasm</keyword>
<comment type="cofactor">
    <cofactor evidence="1 17">
        <name>FAD</name>
        <dbReference type="ChEBI" id="CHEBI:57692"/>
    </cofactor>
</comment>
<evidence type="ECO:0000256" key="14">
    <source>
        <dbReference type="ARBA" id="ARBA00023306"/>
    </source>
</evidence>
<comment type="similarity">
    <text evidence="5 17">Belongs to the MurB family.</text>
</comment>
<dbReference type="GO" id="GO:0008762">
    <property type="term" value="F:UDP-N-acetylmuramate dehydrogenase activity"/>
    <property type="evidence" value="ECO:0007669"/>
    <property type="project" value="UniProtKB-UniRule"/>
</dbReference>
<evidence type="ECO:0000313" key="20">
    <source>
        <dbReference type="EMBL" id="MCX7468255.1"/>
    </source>
</evidence>
<keyword evidence="9 17" id="KW-0274">FAD</keyword>
<evidence type="ECO:0000256" key="2">
    <source>
        <dbReference type="ARBA" id="ARBA00003921"/>
    </source>
</evidence>
<evidence type="ECO:0000256" key="16">
    <source>
        <dbReference type="ARBA" id="ARBA00048914"/>
    </source>
</evidence>
<sequence length="365" mass="37924">MRFADDFRFSEATTLHLGGRPVGAVHCATTPALAAAVTRADALDLPLLVVGGGSNLVVADGDLPLVAVIADCADVSIDSARGVLRAEAGAVWDDVVASSVDAGLGGVECLSGIPGSAGATPVQNVGAYGAEIADVLTRVLLLDRTTGNVDWVPASALDLGYRTSNLKHTDRGVILAIELRLRTDGLSAPLRFGELARRLGVNAADAGNTRGALRRPAAAVRDAVLELRRGKGMVHDPADHDTWSAGSFFTNPVITDTDVTSVRAAVARLHDDTVAEAMPCYPAGEGRSKLSAAWLIERAGFVRGYPGPEAPARLSTRHTLALTNRGAATTGDLVELAREVRAGVRQAFGVTLHPEPVWVGVDIDG</sequence>
<name>A0A9Q4CA31_9CORY</name>
<dbReference type="EC" id="1.3.1.98" evidence="17"/>
<dbReference type="Gene3D" id="3.30.465.10">
    <property type="match status" value="1"/>
</dbReference>
<comment type="function">
    <text evidence="2 17">Cell wall formation.</text>
</comment>
<evidence type="ECO:0000313" key="22">
    <source>
        <dbReference type="Proteomes" id="UP001081709"/>
    </source>
</evidence>
<dbReference type="InterPro" id="IPR003170">
    <property type="entry name" value="MurB"/>
</dbReference>
<dbReference type="InterPro" id="IPR016166">
    <property type="entry name" value="FAD-bd_PCMH"/>
</dbReference>
<dbReference type="Gene3D" id="3.30.43.10">
    <property type="entry name" value="Uridine Diphospho-n-acetylenolpyruvylglucosamine Reductase, domain 2"/>
    <property type="match status" value="1"/>
</dbReference>
<evidence type="ECO:0000256" key="3">
    <source>
        <dbReference type="ARBA" id="ARBA00004496"/>
    </source>
</evidence>
<evidence type="ECO:0000256" key="9">
    <source>
        <dbReference type="ARBA" id="ARBA00022827"/>
    </source>
</evidence>
<evidence type="ECO:0000256" key="12">
    <source>
        <dbReference type="ARBA" id="ARBA00022984"/>
    </source>
</evidence>
<feature type="domain" description="FAD-binding PCMH-type" evidence="18">
    <location>
        <begin position="17"/>
        <end position="184"/>
    </location>
</feature>
<dbReference type="HAMAP" id="MF_00037">
    <property type="entry name" value="MurB"/>
    <property type="match status" value="1"/>
</dbReference>
<protein>
    <recommendedName>
        <fullName evidence="17">UDP-N-acetylenolpyruvoylglucosamine reductase</fullName>
        <ecNumber evidence="17">1.3.1.98</ecNumber>
    </recommendedName>
    <alternativeName>
        <fullName evidence="17">UDP-N-acetylmuramate dehydrogenase</fullName>
    </alternativeName>
</protein>
<evidence type="ECO:0000256" key="8">
    <source>
        <dbReference type="ARBA" id="ARBA00022630"/>
    </source>
</evidence>
<evidence type="ECO:0000256" key="11">
    <source>
        <dbReference type="ARBA" id="ARBA00022960"/>
    </source>
</evidence>
<evidence type="ECO:0000259" key="18">
    <source>
        <dbReference type="PROSITE" id="PS51387"/>
    </source>
</evidence>
<comment type="catalytic activity">
    <reaction evidence="16 17">
        <text>UDP-N-acetyl-alpha-D-muramate + NADP(+) = UDP-N-acetyl-3-O-(1-carboxyvinyl)-alpha-D-glucosamine + NADPH + H(+)</text>
        <dbReference type="Rhea" id="RHEA:12248"/>
        <dbReference type="ChEBI" id="CHEBI:15378"/>
        <dbReference type="ChEBI" id="CHEBI:57783"/>
        <dbReference type="ChEBI" id="CHEBI:58349"/>
        <dbReference type="ChEBI" id="CHEBI:68483"/>
        <dbReference type="ChEBI" id="CHEBI:70757"/>
        <dbReference type="EC" id="1.3.1.98"/>
    </reaction>
</comment>
<dbReference type="GO" id="GO:0008360">
    <property type="term" value="P:regulation of cell shape"/>
    <property type="evidence" value="ECO:0007669"/>
    <property type="project" value="UniProtKB-KW"/>
</dbReference>
<organism evidence="20 21">
    <name type="scientific">Corynebacterium pygosceleis</name>
    <dbReference type="NCBI Taxonomy" id="2800406"/>
    <lineage>
        <taxon>Bacteria</taxon>
        <taxon>Bacillati</taxon>
        <taxon>Actinomycetota</taxon>
        <taxon>Actinomycetes</taxon>
        <taxon>Mycobacteriales</taxon>
        <taxon>Corynebacteriaceae</taxon>
        <taxon>Corynebacterium</taxon>
    </lineage>
</organism>
<dbReference type="GO" id="GO:0005829">
    <property type="term" value="C:cytosol"/>
    <property type="evidence" value="ECO:0007669"/>
    <property type="project" value="TreeGrafter"/>
</dbReference>
<dbReference type="Gene3D" id="3.90.78.10">
    <property type="entry name" value="UDP-N-acetylenolpyruvoylglucosamine reductase, C-terminal domain"/>
    <property type="match status" value="1"/>
</dbReference>
<comment type="subcellular location">
    <subcellularLocation>
        <location evidence="3 17">Cytoplasm</location>
    </subcellularLocation>
</comment>
<dbReference type="SUPFAM" id="SSF56176">
    <property type="entry name" value="FAD-binding/transporter-associated domain-like"/>
    <property type="match status" value="1"/>
</dbReference>
<dbReference type="GO" id="GO:0071555">
    <property type="term" value="P:cell wall organization"/>
    <property type="evidence" value="ECO:0007669"/>
    <property type="project" value="UniProtKB-KW"/>
</dbReference>
<dbReference type="GO" id="GO:0051301">
    <property type="term" value="P:cell division"/>
    <property type="evidence" value="ECO:0007669"/>
    <property type="project" value="UniProtKB-KW"/>
</dbReference>
<dbReference type="Proteomes" id="UP001071478">
    <property type="component" value="Unassembled WGS sequence"/>
</dbReference>
<gene>
    <name evidence="17" type="primary">murB</name>
    <name evidence="19" type="ORF">OS125_08715</name>
    <name evidence="20" type="ORF">OS129_05085</name>
</gene>
<keyword evidence="13 17" id="KW-0560">Oxidoreductase</keyword>
<keyword evidence="10 17" id="KW-0521">NADP</keyword>
<feature type="active site" evidence="17">
    <location>
        <position position="355"/>
    </location>
</feature>
<dbReference type="NCBIfam" id="NF010478">
    <property type="entry name" value="PRK13903.1"/>
    <property type="match status" value="1"/>
</dbReference>
<keyword evidence="22" id="KW-1185">Reference proteome</keyword>
<dbReference type="InterPro" id="IPR016169">
    <property type="entry name" value="FAD-bd_PCMH_sub2"/>
</dbReference>
<keyword evidence="14 17" id="KW-0131">Cell cycle</keyword>
<proteinExistence type="inferred from homology"/>
<dbReference type="GO" id="GO:0009252">
    <property type="term" value="P:peptidoglycan biosynthetic process"/>
    <property type="evidence" value="ECO:0007669"/>
    <property type="project" value="UniProtKB-UniRule"/>
</dbReference>
<dbReference type="PROSITE" id="PS51387">
    <property type="entry name" value="FAD_PCMH"/>
    <property type="match status" value="1"/>
</dbReference>
<evidence type="ECO:0000256" key="6">
    <source>
        <dbReference type="ARBA" id="ARBA00022490"/>
    </source>
</evidence>
<dbReference type="InterPro" id="IPR036318">
    <property type="entry name" value="FAD-bd_PCMH-like_sf"/>
</dbReference>
<evidence type="ECO:0000256" key="4">
    <source>
        <dbReference type="ARBA" id="ARBA00004752"/>
    </source>
</evidence>
<evidence type="ECO:0000256" key="17">
    <source>
        <dbReference type="HAMAP-Rule" id="MF_00037"/>
    </source>
</evidence>
<dbReference type="InterPro" id="IPR016167">
    <property type="entry name" value="FAD-bd_PCMH_sub1"/>
</dbReference>
<accession>A0A9Q4CA31</accession>
<dbReference type="Proteomes" id="UP001081709">
    <property type="component" value="Unassembled WGS sequence"/>
</dbReference>
<dbReference type="EMBL" id="JAPMKV010000004">
    <property type="protein sequence ID" value="MCX7445320.1"/>
    <property type="molecule type" value="Genomic_DNA"/>
</dbReference>
<keyword evidence="12 17" id="KW-0573">Peptidoglycan synthesis</keyword>
<dbReference type="Pfam" id="PF02873">
    <property type="entry name" value="MurB_C"/>
    <property type="match status" value="1"/>
</dbReference>
<evidence type="ECO:0000256" key="1">
    <source>
        <dbReference type="ARBA" id="ARBA00001974"/>
    </source>
</evidence>
<dbReference type="PANTHER" id="PTHR21071:SF4">
    <property type="entry name" value="UDP-N-ACETYLENOLPYRUVOYLGLUCOSAMINE REDUCTASE"/>
    <property type="match status" value="1"/>
</dbReference>
<keyword evidence="8 17" id="KW-0285">Flavoprotein</keyword>
<evidence type="ECO:0000256" key="15">
    <source>
        <dbReference type="ARBA" id="ARBA00023316"/>
    </source>
</evidence>
<dbReference type="InterPro" id="IPR036635">
    <property type="entry name" value="MurB_C_sf"/>
</dbReference>
<keyword evidence="11 17" id="KW-0133">Cell shape</keyword>
<evidence type="ECO:0000256" key="7">
    <source>
        <dbReference type="ARBA" id="ARBA00022618"/>
    </source>
</evidence>
<evidence type="ECO:0000256" key="13">
    <source>
        <dbReference type="ARBA" id="ARBA00023002"/>
    </source>
</evidence>
<dbReference type="InterPro" id="IPR006094">
    <property type="entry name" value="Oxid_FAD_bind_N"/>
</dbReference>
<keyword evidence="15 17" id="KW-0961">Cell wall biogenesis/degradation</keyword>
<comment type="pathway">
    <text evidence="4 17">Cell wall biogenesis; peptidoglycan biosynthesis.</text>
</comment>
<evidence type="ECO:0000313" key="19">
    <source>
        <dbReference type="EMBL" id="MCX7445320.1"/>
    </source>
</evidence>